<comment type="cofactor">
    <cofactor evidence="1">
        <name>thiamine diphosphate</name>
        <dbReference type="ChEBI" id="CHEBI:58937"/>
    </cofactor>
</comment>
<dbReference type="InterPro" id="IPR050642">
    <property type="entry name" value="PDH_E1_Alpha_Subunit"/>
</dbReference>
<dbReference type="GO" id="GO:0006086">
    <property type="term" value="P:pyruvate decarboxylation to acetyl-CoA"/>
    <property type="evidence" value="ECO:0007669"/>
    <property type="project" value="TreeGrafter"/>
</dbReference>
<dbReference type="InterPro" id="IPR029061">
    <property type="entry name" value="THDP-binding"/>
</dbReference>
<dbReference type="PANTHER" id="PTHR11516">
    <property type="entry name" value="PYRUVATE DEHYDROGENASE E1 COMPONENT, ALPHA SUBUNIT BACTERIAL AND ORGANELLAR"/>
    <property type="match status" value="1"/>
</dbReference>
<reference evidence="6" key="1">
    <citation type="submission" date="2016-10" db="EMBL/GenBank/DDBJ databases">
        <authorList>
            <person name="Varghese N."/>
            <person name="Submissions S."/>
        </authorList>
    </citation>
    <scope>NUCLEOTIDE SEQUENCE [LARGE SCALE GENOMIC DNA]</scope>
    <source>
        <strain evidence="6">CGMCC 4.7038</strain>
    </source>
</reference>
<dbReference type="RefSeq" id="WP_092382103.1">
    <property type="nucleotide sequence ID" value="NZ_BOPI01000023.1"/>
</dbReference>
<dbReference type="SUPFAM" id="SSF52518">
    <property type="entry name" value="Thiamin diphosphate-binding fold (THDP-binding)"/>
    <property type="match status" value="1"/>
</dbReference>
<dbReference type="GO" id="GO:0016624">
    <property type="term" value="F:oxidoreductase activity, acting on the aldehyde or oxo group of donors, disulfide as acceptor"/>
    <property type="evidence" value="ECO:0007669"/>
    <property type="project" value="InterPro"/>
</dbReference>
<sequence length="318" mass="33186">MDLLSAYRDMLTIRLFEESLLRCADQGLVPGTIHPYTGQEAVAVGVLGARHPAEWVVSFYRCHGHALAAGCSPERVMREILGRRGGLCGGKSGSMHLADRANRLLGSTSIVAAQLPVAAGAAMAARLDGAGHAALVFCGDGALGAGGAYETLSIAAAQRLPLLVVCEDNGWQDQTASEWVRHLSPTELVGGLNLPHVQVDGNDVEAVRDAATDALAACRAGAGPQVIVARTYLRDFHAQLGEHPPPPYRPEQERRRWAARDPLTVAAGRIPTDLTSLHAEVAAEIDALLLAALAAGEPDPATATTGVSVTADLIGAGR</sequence>
<dbReference type="EMBL" id="FNYV01000010">
    <property type="protein sequence ID" value="SEJ91180.1"/>
    <property type="molecule type" value="Genomic_DNA"/>
</dbReference>
<keyword evidence="5" id="KW-0670">Pyruvate</keyword>
<evidence type="ECO:0000256" key="1">
    <source>
        <dbReference type="ARBA" id="ARBA00001964"/>
    </source>
</evidence>
<protein>
    <submittedName>
        <fullName evidence="5">Pyruvate dehydrogenase E1 component alpha subunit/2-oxoisovalerate dehydrogenase E1 component</fullName>
    </submittedName>
</protein>
<evidence type="ECO:0000313" key="6">
    <source>
        <dbReference type="Proteomes" id="UP000198707"/>
    </source>
</evidence>
<evidence type="ECO:0000259" key="4">
    <source>
        <dbReference type="Pfam" id="PF00676"/>
    </source>
</evidence>
<name>A0A1H7CWS8_9ACTN</name>
<organism evidence="5 6">
    <name type="scientific">Micromonospora phaseoli</name>
    <dbReference type="NCBI Taxonomy" id="1144548"/>
    <lineage>
        <taxon>Bacteria</taxon>
        <taxon>Bacillati</taxon>
        <taxon>Actinomycetota</taxon>
        <taxon>Actinomycetes</taxon>
        <taxon>Micromonosporales</taxon>
        <taxon>Micromonosporaceae</taxon>
        <taxon>Micromonospora</taxon>
    </lineage>
</organism>
<dbReference type="AlphaFoldDB" id="A0A1H7CWS8"/>
<dbReference type="STRING" id="1144548.SAMN05443287_11031"/>
<dbReference type="Gene3D" id="3.40.50.970">
    <property type="match status" value="1"/>
</dbReference>
<feature type="domain" description="Dehydrogenase E1 component" evidence="4">
    <location>
        <begin position="9"/>
        <end position="265"/>
    </location>
</feature>
<dbReference type="PANTHER" id="PTHR11516:SF2">
    <property type="entry name" value="PYRUVATE DEHYDROGENASE ALPHA SUBUNIT"/>
    <property type="match status" value="1"/>
</dbReference>
<dbReference type="OrthoDB" id="9766715at2"/>
<dbReference type="GO" id="GO:0000287">
    <property type="term" value="F:magnesium ion binding"/>
    <property type="evidence" value="ECO:0007669"/>
    <property type="project" value="UniProtKB-ARBA"/>
</dbReference>
<dbReference type="Proteomes" id="UP000198707">
    <property type="component" value="Unassembled WGS sequence"/>
</dbReference>
<keyword evidence="2" id="KW-0560">Oxidoreductase</keyword>
<dbReference type="CDD" id="cd02000">
    <property type="entry name" value="TPP_E1_PDC_ADC_BCADC"/>
    <property type="match status" value="1"/>
</dbReference>
<proteinExistence type="predicted"/>
<evidence type="ECO:0000256" key="3">
    <source>
        <dbReference type="ARBA" id="ARBA00023052"/>
    </source>
</evidence>
<dbReference type="InterPro" id="IPR001017">
    <property type="entry name" value="DH_E1"/>
</dbReference>
<accession>A0A1H7CWS8</accession>
<evidence type="ECO:0000313" key="5">
    <source>
        <dbReference type="EMBL" id="SEJ91180.1"/>
    </source>
</evidence>
<dbReference type="Pfam" id="PF00676">
    <property type="entry name" value="E1_dh"/>
    <property type="match status" value="1"/>
</dbReference>
<evidence type="ECO:0000256" key="2">
    <source>
        <dbReference type="ARBA" id="ARBA00023002"/>
    </source>
</evidence>
<gene>
    <name evidence="5" type="ORF">SAMN05443287_11031</name>
</gene>
<keyword evidence="6" id="KW-1185">Reference proteome</keyword>
<keyword evidence="3" id="KW-0786">Thiamine pyrophosphate</keyword>